<evidence type="ECO:0000256" key="6">
    <source>
        <dbReference type="ARBA" id="ARBA00047662"/>
    </source>
</evidence>
<comment type="catalytic activity">
    <reaction evidence="1">
        <text>Hydrolyzes glycerol monoesters of long-chain fatty acids.</text>
        <dbReference type="EC" id="3.1.1.23"/>
    </reaction>
</comment>
<dbReference type="GO" id="GO:0031966">
    <property type="term" value="C:mitochondrial membrane"/>
    <property type="evidence" value="ECO:0007669"/>
    <property type="project" value="UniProtKB-SubCell"/>
</dbReference>
<evidence type="ECO:0000256" key="5">
    <source>
        <dbReference type="ARBA" id="ARBA00046308"/>
    </source>
</evidence>
<feature type="region of interest" description="Disordered" evidence="8">
    <location>
        <begin position="345"/>
        <end position="409"/>
    </location>
</feature>
<protein>
    <recommendedName>
        <fullName evidence="2">acylglycerol lipase</fullName>
        <ecNumber evidence="2">3.1.1.23</ecNumber>
    </recommendedName>
</protein>
<dbReference type="GO" id="GO:0005765">
    <property type="term" value="C:lysosomal membrane"/>
    <property type="evidence" value="ECO:0007669"/>
    <property type="project" value="UniProtKB-SubCell"/>
</dbReference>
<dbReference type="EC" id="3.1.1.23" evidence="2"/>
<gene>
    <name evidence="10" type="primary">Abhd8-L</name>
    <name evidence="10" type="ORF">Hamer_G004729</name>
</gene>
<sequence length="959" mass="105006">MDNVHLHLLSVRDEIVENWYMVRDFVASFLPKKNNTIGVASGDLGQDSDGRVWVEVGGPGLRLRVMHLHPANPSVAEALVTHFSAAAEDGQGGNIVQLPADDEISLASLEDYWFNHWQGPYVSADSNQNTVNFRRSRRSLRKSKRKFRCSVCHKKIVGPMGHHNELQEVPCFDGENVLAHVPSVKLETISPKLEETAAGSSDDECIKPAISEELLSRYSASDEQLARAYRVMDNELRTSFTLFAEEVVTQDVVDGVSMNINDSRNSPDASMRLAPPLLSPRQSRSCPCSPKLSGRNHSPKSNTGSPKPQSRSGSSKFSLSSSLMAIHRQASNSLRPDFLRFDSGKGDFGGSCSKNGSQQNSLRNESRYSRPSLEAQHSSFGESHLDSSNSGSLRGESTRHESSRIALHESQSLPTLKLSKMSMTYKGGVLVNQDKDPAQLHFSDTSKLLVEGACALPSTPEDDTISEELSSPTMLLPDVVPRYEVGGSPLNRICESEPSVSSTHSTPMEPSISYHYDSKEGIINLGFDGHDESSDFTDLNEAISAKASDIESNSQRSRRGSTDSDIDIGKHNLQMNVGSVHAISIGHVPQGQDVALSLELPQVLAQETSQAGADISNISDMSETPSSSRPTTPSTASPSLAPHNPSSGDTNSTSPQRPIIEEGDDDDAPYDHMQEARQLVFWWQKSNPHDDSEFCQNNAECKVKQKPLLLFLHGMGGSSDHWRQQLWYFVSCGYEVVAPDLMGHGLSSAPKDASQYTFSQMLDHITLVFDLFVPQGRKCVVIGHGYGCSLAAALARGRALSVRLVIMASCGGPNPLIPNPPSKSILHSHLATFLSPFLACGCCSREILYAPRGKHFASATLSGSDITPTPRYVLEYVAKGQNWPEGDVAFHRRITVPTLLLQGMKDDRVSLVEMCEMERTIPRAFLEMVPGGGHDLMTDAPLEVCHAIHRFIKRWKQQL</sequence>
<dbReference type="GO" id="GO:0047372">
    <property type="term" value="F:monoacylglycerol lipase activity"/>
    <property type="evidence" value="ECO:0007669"/>
    <property type="project" value="UniProtKB-EC"/>
</dbReference>
<dbReference type="PANTHER" id="PTHR43798:SF5">
    <property type="entry name" value="MONOACYLGLYCEROL LIPASE ABHD6"/>
    <property type="match status" value="1"/>
</dbReference>
<dbReference type="PANTHER" id="PTHR43798">
    <property type="entry name" value="MONOACYLGLYCEROL LIPASE"/>
    <property type="match status" value="1"/>
</dbReference>
<accession>A0A8J5MVJ9</accession>
<evidence type="ECO:0000256" key="7">
    <source>
        <dbReference type="ARBA" id="ARBA00049568"/>
    </source>
</evidence>
<name>A0A8J5MVJ9_HOMAM</name>
<evidence type="ECO:0000256" key="2">
    <source>
        <dbReference type="ARBA" id="ARBA00013254"/>
    </source>
</evidence>
<evidence type="ECO:0000256" key="3">
    <source>
        <dbReference type="ARBA" id="ARBA00037797"/>
    </source>
</evidence>
<dbReference type="Proteomes" id="UP000747542">
    <property type="component" value="Unassembled WGS sequence"/>
</dbReference>
<feature type="domain" description="AB hydrolase-1" evidence="9">
    <location>
        <begin position="709"/>
        <end position="945"/>
    </location>
</feature>
<dbReference type="GO" id="GO:0031902">
    <property type="term" value="C:late endosome membrane"/>
    <property type="evidence" value="ECO:0007669"/>
    <property type="project" value="UniProtKB-SubCell"/>
</dbReference>
<feature type="compositionally biased region" description="Low complexity" evidence="8">
    <location>
        <begin position="279"/>
        <end position="290"/>
    </location>
</feature>
<feature type="region of interest" description="Disordered" evidence="8">
    <location>
        <begin position="609"/>
        <end position="669"/>
    </location>
</feature>
<comment type="catalytic activity">
    <reaction evidence="6">
        <text>1-dodecanoylglycerol + H2O = dodecanoate + glycerol + H(+)</text>
        <dbReference type="Rhea" id="RHEA:44316"/>
        <dbReference type="ChEBI" id="CHEBI:15377"/>
        <dbReference type="ChEBI" id="CHEBI:15378"/>
        <dbReference type="ChEBI" id="CHEBI:17754"/>
        <dbReference type="ChEBI" id="CHEBI:18262"/>
        <dbReference type="ChEBI" id="CHEBI:75539"/>
    </reaction>
</comment>
<feature type="compositionally biased region" description="Low complexity" evidence="8">
    <location>
        <begin position="622"/>
        <end position="639"/>
    </location>
</feature>
<feature type="compositionally biased region" description="Polar residues" evidence="8">
    <location>
        <begin position="352"/>
        <end position="363"/>
    </location>
</feature>
<feature type="compositionally biased region" description="Polar residues" evidence="8">
    <location>
        <begin position="258"/>
        <end position="268"/>
    </location>
</feature>
<evidence type="ECO:0000259" key="9">
    <source>
        <dbReference type="Pfam" id="PF12697"/>
    </source>
</evidence>
<evidence type="ECO:0000256" key="8">
    <source>
        <dbReference type="SAM" id="MobiDB-lite"/>
    </source>
</evidence>
<proteinExistence type="predicted"/>
<dbReference type="GO" id="GO:0046464">
    <property type="term" value="P:acylglycerol catabolic process"/>
    <property type="evidence" value="ECO:0007669"/>
    <property type="project" value="TreeGrafter"/>
</dbReference>
<feature type="region of interest" description="Disordered" evidence="8">
    <location>
        <begin position="547"/>
        <end position="569"/>
    </location>
</feature>
<keyword evidence="11" id="KW-1185">Reference proteome</keyword>
<comment type="subcellular location">
    <subcellularLocation>
        <location evidence="3">Late endosome membrane</location>
        <topology evidence="3">Single-pass type II membrane protein</topology>
    </subcellularLocation>
    <subcellularLocation>
        <location evidence="4">Lysosome membrane</location>
        <topology evidence="4">Single-pass type II membrane protein</topology>
    </subcellularLocation>
    <subcellularLocation>
        <location evidence="5">Mitochondrion membrane</location>
        <topology evidence="5">Single-pass type II membrane protein</topology>
    </subcellularLocation>
</comment>
<dbReference type="Pfam" id="PF12697">
    <property type="entry name" value="Abhydrolase_6"/>
    <property type="match status" value="1"/>
</dbReference>
<dbReference type="AlphaFoldDB" id="A0A8J5MVJ9"/>
<dbReference type="InterPro" id="IPR000073">
    <property type="entry name" value="AB_hydrolase_1"/>
</dbReference>
<evidence type="ECO:0000313" key="10">
    <source>
        <dbReference type="EMBL" id="KAG7164992.1"/>
    </source>
</evidence>
<dbReference type="EMBL" id="JAHLQT010024847">
    <property type="protein sequence ID" value="KAG7164992.1"/>
    <property type="molecule type" value="Genomic_DNA"/>
</dbReference>
<feature type="compositionally biased region" description="Basic and acidic residues" evidence="8">
    <location>
        <begin position="396"/>
        <end position="407"/>
    </location>
</feature>
<dbReference type="InterPro" id="IPR050266">
    <property type="entry name" value="AB_hydrolase_sf"/>
</dbReference>
<feature type="compositionally biased region" description="Polar residues" evidence="8">
    <location>
        <begin position="644"/>
        <end position="656"/>
    </location>
</feature>
<feature type="compositionally biased region" description="Low complexity" evidence="8">
    <location>
        <begin position="310"/>
        <end position="320"/>
    </location>
</feature>
<feature type="compositionally biased region" description="Polar residues" evidence="8">
    <location>
        <begin position="609"/>
        <end position="621"/>
    </location>
</feature>
<comment type="function">
    <text evidence="7">Lipase that preferentially hydrolysis medium-chain saturated monoacylglycerols including 2-arachidonoylglycerol. Through 2-arachidonoylglycerol degradation may regulate endocannabinoid signaling pathways. Also has a lysophosphatidyl lipase activity with a preference for lysophosphatidylglycerol among other lysophospholipids. Also able to degrade bis(monoacylglycero)phosphate (BMP) and constitutes the major enzyme for BMP catabolism. BMP, also known as lysobisphosphatidic acid, is enriched in late endosomes and lysosomes and plays a key role in the formation of intraluminal vesicles and in lipid sorting.</text>
</comment>
<feature type="compositionally biased region" description="Polar residues" evidence="8">
    <location>
        <begin position="295"/>
        <end position="309"/>
    </location>
</feature>
<reference evidence="10" key="1">
    <citation type="journal article" date="2021" name="Sci. Adv.">
        <title>The American lobster genome reveals insights on longevity, neural, and immune adaptations.</title>
        <authorList>
            <person name="Polinski J.M."/>
            <person name="Zimin A.V."/>
            <person name="Clark K.F."/>
            <person name="Kohn A.B."/>
            <person name="Sadowski N."/>
            <person name="Timp W."/>
            <person name="Ptitsyn A."/>
            <person name="Khanna P."/>
            <person name="Romanova D.Y."/>
            <person name="Williams P."/>
            <person name="Greenwood S.J."/>
            <person name="Moroz L.L."/>
            <person name="Walt D.R."/>
            <person name="Bodnar A.G."/>
        </authorList>
    </citation>
    <scope>NUCLEOTIDE SEQUENCE</scope>
    <source>
        <strain evidence="10">GMGI-L3</strain>
    </source>
</reference>
<comment type="caution">
    <text evidence="10">The sequence shown here is derived from an EMBL/GenBank/DDBJ whole genome shotgun (WGS) entry which is preliminary data.</text>
</comment>
<evidence type="ECO:0000256" key="1">
    <source>
        <dbReference type="ARBA" id="ARBA00001613"/>
    </source>
</evidence>
<dbReference type="OrthoDB" id="428974at2759"/>
<organism evidence="10 11">
    <name type="scientific">Homarus americanus</name>
    <name type="common">American lobster</name>
    <dbReference type="NCBI Taxonomy" id="6706"/>
    <lineage>
        <taxon>Eukaryota</taxon>
        <taxon>Metazoa</taxon>
        <taxon>Ecdysozoa</taxon>
        <taxon>Arthropoda</taxon>
        <taxon>Crustacea</taxon>
        <taxon>Multicrustacea</taxon>
        <taxon>Malacostraca</taxon>
        <taxon>Eumalacostraca</taxon>
        <taxon>Eucarida</taxon>
        <taxon>Decapoda</taxon>
        <taxon>Pleocyemata</taxon>
        <taxon>Astacidea</taxon>
        <taxon>Nephropoidea</taxon>
        <taxon>Nephropidae</taxon>
        <taxon>Homarus</taxon>
    </lineage>
</organism>
<evidence type="ECO:0000256" key="4">
    <source>
        <dbReference type="ARBA" id="ARBA00037874"/>
    </source>
</evidence>
<feature type="compositionally biased region" description="Polar residues" evidence="8">
    <location>
        <begin position="375"/>
        <end position="392"/>
    </location>
</feature>
<evidence type="ECO:0000313" key="11">
    <source>
        <dbReference type="Proteomes" id="UP000747542"/>
    </source>
</evidence>
<feature type="region of interest" description="Disordered" evidence="8">
    <location>
        <begin position="257"/>
        <end position="320"/>
    </location>
</feature>